<dbReference type="GO" id="GO:0043190">
    <property type="term" value="C:ATP-binding cassette (ABC) transporter complex"/>
    <property type="evidence" value="ECO:0007669"/>
    <property type="project" value="TreeGrafter"/>
</dbReference>
<keyword evidence="6 7" id="KW-0472">Membrane</keyword>
<dbReference type="CDD" id="cd06261">
    <property type="entry name" value="TM_PBP2"/>
    <property type="match status" value="1"/>
</dbReference>
<dbReference type="GO" id="GO:0031460">
    <property type="term" value="P:glycine betaine transport"/>
    <property type="evidence" value="ECO:0007669"/>
    <property type="project" value="TreeGrafter"/>
</dbReference>
<evidence type="ECO:0000256" key="1">
    <source>
        <dbReference type="ARBA" id="ARBA00004141"/>
    </source>
</evidence>
<feature type="transmembrane region" description="Helical" evidence="7">
    <location>
        <begin position="145"/>
        <end position="172"/>
    </location>
</feature>
<comment type="subcellular location">
    <subcellularLocation>
        <location evidence="7">Cell membrane</location>
        <topology evidence="7">Multi-pass membrane protein</topology>
    </subcellularLocation>
    <subcellularLocation>
        <location evidence="1">Membrane</location>
        <topology evidence="1">Multi-pass membrane protein</topology>
    </subcellularLocation>
</comment>
<dbReference type="InterPro" id="IPR000515">
    <property type="entry name" value="MetI-like"/>
</dbReference>
<dbReference type="RefSeq" id="WP_285488053.1">
    <property type="nucleotide sequence ID" value="NZ_BSTI01000009.1"/>
</dbReference>
<feature type="transmembrane region" description="Helical" evidence="7">
    <location>
        <begin position="256"/>
        <end position="273"/>
    </location>
</feature>
<dbReference type="PROSITE" id="PS50928">
    <property type="entry name" value="ABC_TM1"/>
    <property type="match status" value="1"/>
</dbReference>
<dbReference type="GO" id="GO:0015871">
    <property type="term" value="P:choline transport"/>
    <property type="evidence" value="ECO:0007669"/>
    <property type="project" value="TreeGrafter"/>
</dbReference>
<keyword evidence="5 7" id="KW-1133">Transmembrane helix</keyword>
<evidence type="ECO:0000256" key="5">
    <source>
        <dbReference type="ARBA" id="ARBA00022989"/>
    </source>
</evidence>
<evidence type="ECO:0000259" key="9">
    <source>
        <dbReference type="PROSITE" id="PS50928"/>
    </source>
</evidence>
<dbReference type="PANTHER" id="PTHR47737:SF1">
    <property type="entry name" value="GLYCINE BETAINE_PROLINE BETAINE TRANSPORT SYSTEM PERMEASE PROTEIN PROW"/>
    <property type="match status" value="1"/>
</dbReference>
<dbReference type="GO" id="GO:0005275">
    <property type="term" value="F:amine transmembrane transporter activity"/>
    <property type="evidence" value="ECO:0007669"/>
    <property type="project" value="TreeGrafter"/>
</dbReference>
<feature type="transmembrane region" description="Helical" evidence="7">
    <location>
        <begin position="56"/>
        <end position="73"/>
    </location>
</feature>
<evidence type="ECO:0000256" key="2">
    <source>
        <dbReference type="ARBA" id="ARBA00022448"/>
    </source>
</evidence>
<comment type="caution">
    <text evidence="10">The sequence shown here is derived from an EMBL/GenBank/DDBJ whole genome shotgun (WGS) entry which is preliminary data.</text>
</comment>
<feature type="transmembrane region" description="Helical" evidence="7">
    <location>
        <begin position="78"/>
        <end position="95"/>
    </location>
</feature>
<reference evidence="10" key="1">
    <citation type="submission" date="2023-03" db="EMBL/GenBank/DDBJ databases">
        <title>Amycolatopsis taiwanensis NBRC 103393.</title>
        <authorList>
            <person name="Ichikawa N."/>
            <person name="Sato H."/>
            <person name="Tonouchi N."/>
        </authorList>
    </citation>
    <scope>NUCLEOTIDE SEQUENCE</scope>
    <source>
        <strain evidence="10">NBRC 103393</strain>
    </source>
</reference>
<dbReference type="GO" id="GO:0015226">
    <property type="term" value="F:carnitine transmembrane transporter activity"/>
    <property type="evidence" value="ECO:0007669"/>
    <property type="project" value="TreeGrafter"/>
</dbReference>
<dbReference type="InterPro" id="IPR035906">
    <property type="entry name" value="MetI-like_sf"/>
</dbReference>
<feature type="region of interest" description="Disordered" evidence="8">
    <location>
        <begin position="281"/>
        <end position="305"/>
    </location>
</feature>
<dbReference type="Proteomes" id="UP001165136">
    <property type="component" value="Unassembled WGS sequence"/>
</dbReference>
<gene>
    <name evidence="10" type="ORF">Atai01_45080</name>
</gene>
<proteinExistence type="inferred from homology"/>
<comment type="similarity">
    <text evidence="7">Belongs to the binding-protein-dependent transport system permease family.</text>
</comment>
<dbReference type="EMBL" id="BSTI01000009">
    <property type="protein sequence ID" value="GLY67889.1"/>
    <property type="molecule type" value="Genomic_DNA"/>
</dbReference>
<feature type="transmembrane region" description="Helical" evidence="7">
    <location>
        <begin position="101"/>
        <end position="124"/>
    </location>
</feature>
<feature type="compositionally biased region" description="Low complexity" evidence="8">
    <location>
        <begin position="288"/>
        <end position="305"/>
    </location>
</feature>
<keyword evidence="4 7" id="KW-0812">Transmembrane</keyword>
<evidence type="ECO:0000256" key="8">
    <source>
        <dbReference type="SAM" id="MobiDB-lite"/>
    </source>
</evidence>
<evidence type="ECO:0000256" key="4">
    <source>
        <dbReference type="ARBA" id="ARBA00022692"/>
    </source>
</evidence>
<dbReference type="PANTHER" id="PTHR47737">
    <property type="entry name" value="GLYCINE BETAINE/PROLINE BETAINE TRANSPORT SYSTEM PERMEASE PROTEIN PROW"/>
    <property type="match status" value="1"/>
</dbReference>
<dbReference type="Pfam" id="PF00528">
    <property type="entry name" value="BPD_transp_1"/>
    <property type="match status" value="1"/>
</dbReference>
<dbReference type="Gene3D" id="1.10.3720.10">
    <property type="entry name" value="MetI-like"/>
    <property type="match status" value="1"/>
</dbReference>
<feature type="transmembrane region" description="Helical" evidence="7">
    <location>
        <begin position="224"/>
        <end position="244"/>
    </location>
</feature>
<organism evidence="10 11">
    <name type="scientific">Amycolatopsis taiwanensis</name>
    <dbReference type="NCBI Taxonomy" id="342230"/>
    <lineage>
        <taxon>Bacteria</taxon>
        <taxon>Bacillati</taxon>
        <taxon>Actinomycetota</taxon>
        <taxon>Actinomycetes</taxon>
        <taxon>Pseudonocardiales</taxon>
        <taxon>Pseudonocardiaceae</taxon>
        <taxon>Amycolatopsis</taxon>
    </lineage>
</organism>
<accession>A0A9W6R2D9</accession>
<dbReference type="FunFam" id="1.10.3720.10:FF:000001">
    <property type="entry name" value="Glycine betaine ABC transporter, permease"/>
    <property type="match status" value="1"/>
</dbReference>
<dbReference type="AlphaFoldDB" id="A0A9W6R2D9"/>
<keyword evidence="11" id="KW-1185">Reference proteome</keyword>
<evidence type="ECO:0000313" key="11">
    <source>
        <dbReference type="Proteomes" id="UP001165136"/>
    </source>
</evidence>
<sequence length="305" mass="32495">MHERLLADAWHVPRIPLGDWFARIVDWLNNNVGPLFDAVQTIITGAVDGLTTALQWPPAWAMALVFALLAWWLRSWKFGAVTLVGFALADGLGVFDEAMLTLAQVLVSGVIATLIAVPLGIFAARSTAASRVIRPVLDFMQTLPAFVYLIPAIFFFSIGAVPGVVATVIFSLPPGVRLTELGIRQVDKEMVEAGESFGAPPRKILTGVQIPLAMPSIMAGVNQIIMLSLSMVVIAGMTGGPGLGAKVFEAVQRLQLGAGFEYGVGVVILAIYLDRITSSFTGQRTRRPPSSSRVTPAPTAFITGG</sequence>
<evidence type="ECO:0000256" key="3">
    <source>
        <dbReference type="ARBA" id="ARBA00022475"/>
    </source>
</evidence>
<name>A0A9W6R2D9_9PSEU</name>
<evidence type="ECO:0000313" key="10">
    <source>
        <dbReference type="EMBL" id="GLY67889.1"/>
    </source>
</evidence>
<protein>
    <recommendedName>
        <fullName evidence="9">ABC transmembrane type-1 domain-containing protein</fullName>
    </recommendedName>
</protein>
<keyword evidence="2 7" id="KW-0813">Transport</keyword>
<feature type="domain" description="ABC transmembrane type-1" evidence="9">
    <location>
        <begin position="98"/>
        <end position="277"/>
    </location>
</feature>
<evidence type="ECO:0000256" key="7">
    <source>
        <dbReference type="RuleBase" id="RU363032"/>
    </source>
</evidence>
<dbReference type="SUPFAM" id="SSF161098">
    <property type="entry name" value="MetI-like"/>
    <property type="match status" value="1"/>
</dbReference>
<evidence type="ECO:0000256" key="6">
    <source>
        <dbReference type="ARBA" id="ARBA00023136"/>
    </source>
</evidence>
<keyword evidence="3" id="KW-1003">Cell membrane</keyword>